<keyword evidence="3" id="KW-1185">Reference proteome</keyword>
<sequence length="185" mass="19946">MSSWSSWTPGMGCMCCKEDEEEQQNGNNTHAPILLAEWDGDALAAELFSTPNNPNRRRAPPQDSRPHAHRHHHHTALGYPTMQLAGSTAMTRPGHQREHQVDPGQVLSGIPLIASMETLPQYEERGENDPDPVVEGGGPDTAATGGGQVRRAGTGWSAASQSSGAPPSYHSVAEPRQAAWRSDRV</sequence>
<comment type="caution">
    <text evidence="2">The sequence shown here is derived from an EMBL/GenBank/DDBJ whole genome shotgun (WGS) entry which is preliminary data.</text>
</comment>
<feature type="compositionally biased region" description="Low complexity" evidence="1">
    <location>
        <begin position="152"/>
        <end position="165"/>
    </location>
</feature>
<feature type="region of interest" description="Disordered" evidence="1">
    <location>
        <begin position="44"/>
        <end position="73"/>
    </location>
</feature>
<organism evidence="2 3">
    <name type="scientific">Cytospora chrysosperma</name>
    <name type="common">Cytospora canker fungus</name>
    <name type="synonym">Sphaeria chrysosperma</name>
    <dbReference type="NCBI Taxonomy" id="252740"/>
    <lineage>
        <taxon>Eukaryota</taxon>
        <taxon>Fungi</taxon>
        <taxon>Dikarya</taxon>
        <taxon>Ascomycota</taxon>
        <taxon>Pezizomycotina</taxon>
        <taxon>Sordariomycetes</taxon>
        <taxon>Sordariomycetidae</taxon>
        <taxon>Diaporthales</taxon>
        <taxon>Cytosporaceae</taxon>
        <taxon>Cytospora</taxon>
    </lineage>
</organism>
<feature type="compositionally biased region" description="Gly residues" evidence="1">
    <location>
        <begin position="135"/>
        <end position="148"/>
    </location>
</feature>
<evidence type="ECO:0000313" key="3">
    <source>
        <dbReference type="Proteomes" id="UP000284375"/>
    </source>
</evidence>
<dbReference type="EMBL" id="LJZO01000023">
    <property type="protein sequence ID" value="ROV95620.1"/>
    <property type="molecule type" value="Genomic_DNA"/>
</dbReference>
<dbReference type="Proteomes" id="UP000284375">
    <property type="component" value="Unassembled WGS sequence"/>
</dbReference>
<reference evidence="2 3" key="1">
    <citation type="submission" date="2015-09" db="EMBL/GenBank/DDBJ databases">
        <title>Host preference determinants of Valsa canker pathogens revealed by comparative genomics.</title>
        <authorList>
            <person name="Yin Z."/>
            <person name="Huang L."/>
        </authorList>
    </citation>
    <scope>NUCLEOTIDE SEQUENCE [LARGE SCALE GENOMIC DNA]</scope>
    <source>
        <strain evidence="2 3">YSFL</strain>
    </source>
</reference>
<dbReference type="AlphaFoldDB" id="A0A423VX10"/>
<gene>
    <name evidence="2" type="ORF">VSDG_05315</name>
</gene>
<evidence type="ECO:0000313" key="2">
    <source>
        <dbReference type="EMBL" id="ROV95620.1"/>
    </source>
</evidence>
<name>A0A423VX10_CYTCH</name>
<feature type="region of interest" description="Disordered" evidence="1">
    <location>
        <begin position="123"/>
        <end position="185"/>
    </location>
</feature>
<accession>A0A423VX10</accession>
<evidence type="ECO:0000256" key="1">
    <source>
        <dbReference type="SAM" id="MobiDB-lite"/>
    </source>
</evidence>
<proteinExistence type="predicted"/>
<protein>
    <submittedName>
        <fullName evidence="2">Uncharacterized protein</fullName>
    </submittedName>
</protein>